<keyword evidence="7 8" id="KW-0093">Biotin biosynthesis</keyword>
<dbReference type="InterPro" id="IPR013216">
    <property type="entry name" value="Methyltransf_11"/>
</dbReference>
<dbReference type="PANTHER" id="PTHR13090">
    <property type="entry name" value="ARGININE-HYDROXYLASE NDUFAF5, MITOCHONDRIAL"/>
    <property type="match status" value="1"/>
</dbReference>
<evidence type="ECO:0000256" key="6">
    <source>
        <dbReference type="ARBA" id="ARBA00022691"/>
    </source>
</evidence>
<keyword evidence="6 8" id="KW-0949">S-adenosyl-L-methionine</keyword>
<dbReference type="EC" id="2.1.1.197" evidence="3 8"/>
<evidence type="ECO:0000256" key="8">
    <source>
        <dbReference type="HAMAP-Rule" id="MF_00835"/>
    </source>
</evidence>
<dbReference type="PANTHER" id="PTHR13090:SF1">
    <property type="entry name" value="ARGININE-HYDROXYLASE NDUFAF5, MITOCHONDRIAL"/>
    <property type="match status" value="1"/>
</dbReference>
<dbReference type="UniPathway" id="UPA00078"/>
<evidence type="ECO:0000313" key="10">
    <source>
        <dbReference type="EMBL" id="KEQ18192.1"/>
    </source>
</evidence>
<dbReference type="AlphaFoldDB" id="A0A081NIB9"/>
<dbReference type="NCBIfam" id="TIGR02072">
    <property type="entry name" value="BioC"/>
    <property type="match status" value="1"/>
</dbReference>
<evidence type="ECO:0000256" key="7">
    <source>
        <dbReference type="ARBA" id="ARBA00022756"/>
    </source>
</evidence>
<dbReference type="Gene3D" id="3.40.50.150">
    <property type="entry name" value="Vaccinia Virus protein VP39"/>
    <property type="match status" value="1"/>
</dbReference>
<evidence type="ECO:0000256" key="4">
    <source>
        <dbReference type="ARBA" id="ARBA00022603"/>
    </source>
</evidence>
<keyword evidence="5 8" id="KW-0808">Transferase</keyword>
<keyword evidence="4 8" id="KW-0489">Methyltransferase</keyword>
<keyword evidence="11" id="KW-1185">Reference proteome</keyword>
<dbReference type="EMBL" id="JOKH01000002">
    <property type="protein sequence ID" value="KEQ18192.1"/>
    <property type="molecule type" value="Genomic_DNA"/>
</dbReference>
<dbReference type="CDD" id="cd02440">
    <property type="entry name" value="AdoMet_MTases"/>
    <property type="match status" value="1"/>
</dbReference>
<dbReference type="GO" id="GO:0010340">
    <property type="term" value="F:carboxyl-O-methyltransferase activity"/>
    <property type="evidence" value="ECO:0007669"/>
    <property type="project" value="UniProtKB-UniRule"/>
</dbReference>
<dbReference type="InterPro" id="IPR011814">
    <property type="entry name" value="BioC"/>
</dbReference>
<dbReference type="eggNOG" id="COG2226">
    <property type="taxonomic scope" value="Bacteria"/>
</dbReference>
<comment type="catalytic activity">
    <reaction evidence="1 8">
        <text>malonyl-[ACP] + S-adenosyl-L-methionine = malonyl-[ACP] methyl ester + S-adenosyl-L-homocysteine</text>
        <dbReference type="Rhea" id="RHEA:17105"/>
        <dbReference type="Rhea" id="RHEA-COMP:9623"/>
        <dbReference type="Rhea" id="RHEA-COMP:9954"/>
        <dbReference type="ChEBI" id="CHEBI:57856"/>
        <dbReference type="ChEBI" id="CHEBI:59789"/>
        <dbReference type="ChEBI" id="CHEBI:78449"/>
        <dbReference type="ChEBI" id="CHEBI:78845"/>
        <dbReference type="EC" id="2.1.1.197"/>
    </reaction>
</comment>
<comment type="caution">
    <text evidence="10">The sequence shown here is derived from an EMBL/GenBank/DDBJ whole genome shotgun (WGS) entry which is preliminary data.</text>
</comment>
<dbReference type="GO" id="GO:0008757">
    <property type="term" value="F:S-adenosylmethionine-dependent methyltransferase activity"/>
    <property type="evidence" value="ECO:0007669"/>
    <property type="project" value="InterPro"/>
</dbReference>
<evidence type="ECO:0000256" key="2">
    <source>
        <dbReference type="ARBA" id="ARBA00004746"/>
    </source>
</evidence>
<dbReference type="GO" id="GO:0032259">
    <property type="term" value="P:methylation"/>
    <property type="evidence" value="ECO:0007669"/>
    <property type="project" value="UniProtKB-KW"/>
</dbReference>
<dbReference type="HAMAP" id="MF_00835">
    <property type="entry name" value="BioC"/>
    <property type="match status" value="1"/>
</dbReference>
<proteinExistence type="inferred from homology"/>
<dbReference type="GO" id="GO:0102130">
    <property type="term" value="F:malonyl-CoA methyltransferase activity"/>
    <property type="evidence" value="ECO:0007669"/>
    <property type="project" value="UniProtKB-EC"/>
</dbReference>
<evidence type="ECO:0000256" key="5">
    <source>
        <dbReference type="ARBA" id="ARBA00022679"/>
    </source>
</evidence>
<protein>
    <recommendedName>
        <fullName evidence="3 8">Malonyl-[acyl-carrier protein] O-methyltransferase</fullName>
        <shortName evidence="8">Malonyl-ACP O-methyltransferase</shortName>
        <ecNumber evidence="3 8">2.1.1.197</ecNumber>
    </recommendedName>
    <alternativeName>
        <fullName evidence="8">Biotin synthesis protein BioC</fullName>
    </alternativeName>
</protein>
<name>A0A081NIB9_9GAMM</name>
<dbReference type="STRING" id="1137799.GZ78_11660"/>
<accession>A0A081NIB9</accession>
<gene>
    <name evidence="8" type="primary">bioC</name>
    <name evidence="10" type="ORF">GZ78_11660</name>
</gene>
<evidence type="ECO:0000256" key="1">
    <source>
        <dbReference type="ARBA" id="ARBA00000852"/>
    </source>
</evidence>
<evidence type="ECO:0000313" key="11">
    <source>
        <dbReference type="Proteomes" id="UP000028073"/>
    </source>
</evidence>
<dbReference type="Pfam" id="PF08241">
    <property type="entry name" value="Methyltransf_11"/>
    <property type="match status" value="1"/>
</dbReference>
<dbReference type="Proteomes" id="UP000028073">
    <property type="component" value="Unassembled WGS sequence"/>
</dbReference>
<evidence type="ECO:0000256" key="3">
    <source>
        <dbReference type="ARBA" id="ARBA00012327"/>
    </source>
</evidence>
<dbReference type="InterPro" id="IPR050602">
    <property type="entry name" value="Malonyl-ACP_OMT"/>
</dbReference>
<comment type="function">
    <text evidence="8">Converts the free carboxyl group of a malonyl-thioester to its methyl ester by transfer of a methyl group from S-adenosyl-L-methionine (SAM). It allows to synthesize pimeloyl-ACP via the fatty acid synthetic pathway.</text>
</comment>
<dbReference type="InterPro" id="IPR029063">
    <property type="entry name" value="SAM-dependent_MTases_sf"/>
</dbReference>
<reference evidence="10 11" key="1">
    <citation type="submission" date="2014-06" db="EMBL/GenBank/DDBJ databases">
        <title>Whole Genome Sequences of Three Symbiotic Endozoicomonas Bacteria.</title>
        <authorList>
            <person name="Neave M.J."/>
            <person name="Apprill A."/>
            <person name="Voolstra C.R."/>
        </authorList>
    </citation>
    <scope>NUCLEOTIDE SEQUENCE [LARGE SCALE GENOMIC DNA]</scope>
    <source>
        <strain evidence="10 11">DSM 25634</strain>
    </source>
</reference>
<organism evidence="10 11">
    <name type="scientific">Endozoicomonas numazuensis</name>
    <dbReference type="NCBI Taxonomy" id="1137799"/>
    <lineage>
        <taxon>Bacteria</taxon>
        <taxon>Pseudomonadati</taxon>
        <taxon>Pseudomonadota</taxon>
        <taxon>Gammaproteobacteria</taxon>
        <taxon>Oceanospirillales</taxon>
        <taxon>Endozoicomonadaceae</taxon>
        <taxon>Endozoicomonas</taxon>
    </lineage>
</organism>
<comment type="similarity">
    <text evidence="8">Belongs to the methyltransferase superfamily.</text>
</comment>
<dbReference type="GO" id="GO:0009102">
    <property type="term" value="P:biotin biosynthetic process"/>
    <property type="evidence" value="ECO:0007669"/>
    <property type="project" value="UniProtKB-UniRule"/>
</dbReference>
<dbReference type="SUPFAM" id="SSF53335">
    <property type="entry name" value="S-adenosyl-L-methionine-dependent methyltransferases"/>
    <property type="match status" value="1"/>
</dbReference>
<sequence length="261" mass="28997">MEARISKQRVAANFSRAASTYDSAAVLQNRVAARAMMGLSTDSCPDYVLDLGSGTGSQTSLLSSHFPESYVTGLDLAMGMLKFARSQCDSAAWCSGDIEALPFKSNSFDLVFSSLAIQWCSFETVLEEIYRVLQPGGVFVFSSLTSGTMAELGEAWQQVDSNVHINGFDSFEKQKQWILDSSFKQQSFKQQTETLYYSDLFQLLRELKALGVNTVHSRQPGLMTRGRLARLQEAYESFRVDAGLPLSYQVLYGILRKPDHA</sequence>
<evidence type="ECO:0000259" key="9">
    <source>
        <dbReference type="Pfam" id="PF08241"/>
    </source>
</evidence>
<feature type="domain" description="Methyltransferase type 11" evidence="9">
    <location>
        <begin position="49"/>
        <end position="141"/>
    </location>
</feature>
<comment type="pathway">
    <text evidence="2 8">Cofactor biosynthesis; biotin biosynthesis.</text>
</comment>